<dbReference type="InterPro" id="IPR035930">
    <property type="entry name" value="FomD-like_sf"/>
</dbReference>
<dbReference type="AlphaFoldDB" id="A0A849A6Q9"/>
<dbReference type="Proteomes" id="UP000562984">
    <property type="component" value="Unassembled WGS sequence"/>
</dbReference>
<dbReference type="Pfam" id="PF04167">
    <property type="entry name" value="DUF402"/>
    <property type="match status" value="1"/>
</dbReference>
<comment type="caution">
    <text evidence="3">The sequence shown here is derived from an EMBL/GenBank/DDBJ whole genome shotgun (WGS) entry which is preliminary data.</text>
</comment>
<reference evidence="3 4" key="1">
    <citation type="submission" date="2020-05" db="EMBL/GenBank/DDBJ databases">
        <title>Nakamurella sp. DB0629 isolated from air conditioner.</title>
        <authorList>
            <person name="Kim D.H."/>
            <person name="Kim D.-U."/>
        </authorList>
    </citation>
    <scope>NUCLEOTIDE SEQUENCE [LARGE SCALE GENOMIC DNA]</scope>
    <source>
        <strain evidence="3 4">DB0629</strain>
    </source>
</reference>
<accession>A0A849A6Q9</accession>
<evidence type="ECO:0000313" key="3">
    <source>
        <dbReference type="EMBL" id="NNG36195.1"/>
    </source>
</evidence>
<evidence type="ECO:0000256" key="1">
    <source>
        <dbReference type="SAM" id="MobiDB-lite"/>
    </source>
</evidence>
<evidence type="ECO:0000313" key="4">
    <source>
        <dbReference type="Proteomes" id="UP000562984"/>
    </source>
</evidence>
<name>A0A849A6Q9_9ACTN</name>
<dbReference type="Gene3D" id="2.40.380.10">
    <property type="entry name" value="FomD-like"/>
    <property type="match status" value="1"/>
</dbReference>
<keyword evidence="4" id="KW-1185">Reference proteome</keyword>
<feature type="compositionally biased region" description="Basic and acidic residues" evidence="1">
    <location>
        <begin position="34"/>
        <end position="43"/>
    </location>
</feature>
<sequence length="217" mass="24275">MSEPTRRSPPPGPEQPGPAGGTQSAPTPVRVRSRKWDGTPHRDNWTWQLGSDEYGRWLWMPDNTPVLTSRETYPETFSAVAGLRFFPHDAAGAPRTDWSAFMVPAHAARQRPQQLYCDVTCALSAGQGLIEFIDLDLDVEQLGTGPVRVLDDDEFETRRRAMRYPEPVAQRARTTAAELVRLMRRPAEPFAGRWRSWLRLAAAGDYPELPAPATVPA</sequence>
<feature type="region of interest" description="Disordered" evidence="1">
    <location>
        <begin position="1"/>
        <end position="43"/>
    </location>
</feature>
<proteinExistence type="predicted"/>
<feature type="compositionally biased region" description="Pro residues" evidence="1">
    <location>
        <begin position="7"/>
        <end position="16"/>
    </location>
</feature>
<evidence type="ECO:0000259" key="2">
    <source>
        <dbReference type="Pfam" id="PF04167"/>
    </source>
</evidence>
<dbReference type="SUPFAM" id="SSF159234">
    <property type="entry name" value="FomD-like"/>
    <property type="match status" value="1"/>
</dbReference>
<organism evidence="3 4">
    <name type="scientific">Nakamurella aerolata</name>
    <dbReference type="NCBI Taxonomy" id="1656892"/>
    <lineage>
        <taxon>Bacteria</taxon>
        <taxon>Bacillati</taxon>
        <taxon>Actinomycetota</taxon>
        <taxon>Actinomycetes</taxon>
        <taxon>Nakamurellales</taxon>
        <taxon>Nakamurellaceae</taxon>
        <taxon>Nakamurella</taxon>
    </lineage>
</organism>
<dbReference type="InterPro" id="IPR007295">
    <property type="entry name" value="DUF402"/>
</dbReference>
<protein>
    <submittedName>
        <fullName evidence="3">DUF402 domain-containing protein</fullName>
    </submittedName>
</protein>
<feature type="domain" description="DUF402" evidence="2">
    <location>
        <begin position="81"/>
        <end position="184"/>
    </location>
</feature>
<dbReference type="EMBL" id="JABEND010000005">
    <property type="protein sequence ID" value="NNG36195.1"/>
    <property type="molecule type" value="Genomic_DNA"/>
</dbReference>
<gene>
    <name evidence="3" type="ORF">HKD39_10810</name>
</gene>